<dbReference type="EMBL" id="BLLF01004933">
    <property type="protein sequence ID" value="GFH30478.1"/>
    <property type="molecule type" value="Genomic_DNA"/>
</dbReference>
<gene>
    <name evidence="1" type="ORF">HaLaN_29344</name>
</gene>
<proteinExistence type="predicted"/>
<protein>
    <submittedName>
        <fullName evidence="1">Uncharacterized protein</fullName>
    </submittedName>
</protein>
<evidence type="ECO:0000313" key="2">
    <source>
        <dbReference type="Proteomes" id="UP000485058"/>
    </source>
</evidence>
<organism evidence="1 2">
    <name type="scientific">Haematococcus lacustris</name>
    <name type="common">Green alga</name>
    <name type="synonym">Haematococcus pluvialis</name>
    <dbReference type="NCBI Taxonomy" id="44745"/>
    <lineage>
        <taxon>Eukaryota</taxon>
        <taxon>Viridiplantae</taxon>
        <taxon>Chlorophyta</taxon>
        <taxon>core chlorophytes</taxon>
        <taxon>Chlorophyceae</taxon>
        <taxon>CS clade</taxon>
        <taxon>Chlamydomonadales</taxon>
        <taxon>Haematococcaceae</taxon>
        <taxon>Haematococcus</taxon>
    </lineage>
</organism>
<sequence>MSTRALLEWEGSTGTHTRCHLECTPAGTDVKPSTEQSTQQVDDANADVVLDWKGEPMHIRKGDKMPKFL</sequence>
<reference evidence="1 2" key="1">
    <citation type="submission" date="2020-02" db="EMBL/GenBank/DDBJ databases">
        <title>Draft genome sequence of Haematococcus lacustris strain NIES-144.</title>
        <authorList>
            <person name="Morimoto D."/>
            <person name="Nakagawa S."/>
            <person name="Yoshida T."/>
            <person name="Sawayama S."/>
        </authorList>
    </citation>
    <scope>NUCLEOTIDE SEQUENCE [LARGE SCALE GENOMIC DNA]</scope>
    <source>
        <strain evidence="1 2">NIES-144</strain>
    </source>
</reference>
<name>A0A6A0ACT1_HAELA</name>
<accession>A0A6A0ACT1</accession>
<comment type="caution">
    <text evidence="1">The sequence shown here is derived from an EMBL/GenBank/DDBJ whole genome shotgun (WGS) entry which is preliminary data.</text>
</comment>
<evidence type="ECO:0000313" key="1">
    <source>
        <dbReference type="EMBL" id="GFH30478.1"/>
    </source>
</evidence>
<keyword evidence="2" id="KW-1185">Reference proteome</keyword>
<dbReference type="AlphaFoldDB" id="A0A6A0ACT1"/>
<dbReference type="Proteomes" id="UP000485058">
    <property type="component" value="Unassembled WGS sequence"/>
</dbReference>